<gene>
    <name evidence="1" type="ORF">LCGC14_3131410</name>
</gene>
<dbReference type="EMBL" id="LAZR01068352">
    <property type="protein sequence ID" value="KKK49797.1"/>
    <property type="molecule type" value="Genomic_DNA"/>
</dbReference>
<name>A0A0F8VZI6_9ZZZZ</name>
<evidence type="ECO:0000313" key="1">
    <source>
        <dbReference type="EMBL" id="KKK49797.1"/>
    </source>
</evidence>
<feature type="non-terminal residue" evidence="1">
    <location>
        <position position="1"/>
    </location>
</feature>
<accession>A0A0F8VZI6</accession>
<proteinExistence type="predicted"/>
<reference evidence="1" key="1">
    <citation type="journal article" date="2015" name="Nature">
        <title>Complex archaea that bridge the gap between prokaryotes and eukaryotes.</title>
        <authorList>
            <person name="Spang A."/>
            <person name="Saw J.H."/>
            <person name="Jorgensen S.L."/>
            <person name="Zaremba-Niedzwiedzka K."/>
            <person name="Martijn J."/>
            <person name="Lind A.E."/>
            <person name="van Eijk R."/>
            <person name="Schleper C."/>
            <person name="Guy L."/>
            <person name="Ettema T.J."/>
        </authorList>
    </citation>
    <scope>NUCLEOTIDE SEQUENCE</scope>
</reference>
<protein>
    <submittedName>
        <fullName evidence="1">Uncharacterized protein</fullName>
    </submittedName>
</protein>
<organism evidence="1">
    <name type="scientific">marine sediment metagenome</name>
    <dbReference type="NCBI Taxonomy" id="412755"/>
    <lineage>
        <taxon>unclassified sequences</taxon>
        <taxon>metagenomes</taxon>
        <taxon>ecological metagenomes</taxon>
    </lineage>
</organism>
<comment type="caution">
    <text evidence="1">The sequence shown here is derived from an EMBL/GenBank/DDBJ whole genome shotgun (WGS) entry which is preliminary data.</text>
</comment>
<dbReference type="AlphaFoldDB" id="A0A0F8VZI6"/>
<sequence length="207" mass="22105">SSGDNDEAYLQANRAYVLATPDEDETLPYHHVSRVRFGCRFSLQSVANNVNGIFIGLAGQALATGALTVNDAALVSTFHGIGLNILQADGNAINLVYQENGSTLQTLLSGAIVPVADTWNTFEMDFNPLARDTERITFWFDGTKSSTYATAANVAAATFPKSTDSVSIPVGPTFLHIAGSDAIAKLRLGGWRCWSEPLKARGTQVHG</sequence>